<dbReference type="KEGG" id="tut:107368660"/>
<dbReference type="Proteomes" id="UP000015104">
    <property type="component" value="Unassembled WGS sequence"/>
</dbReference>
<feature type="compositionally biased region" description="Low complexity" evidence="1">
    <location>
        <begin position="28"/>
        <end position="62"/>
    </location>
</feature>
<evidence type="ECO:0000256" key="1">
    <source>
        <dbReference type="SAM" id="MobiDB-lite"/>
    </source>
</evidence>
<dbReference type="CDD" id="cd11416">
    <property type="entry name" value="bHLH_TS_ceHLH13_like"/>
    <property type="match status" value="1"/>
</dbReference>
<organism evidence="3 4">
    <name type="scientific">Tetranychus urticae</name>
    <name type="common">Two-spotted spider mite</name>
    <dbReference type="NCBI Taxonomy" id="32264"/>
    <lineage>
        <taxon>Eukaryota</taxon>
        <taxon>Metazoa</taxon>
        <taxon>Ecdysozoa</taxon>
        <taxon>Arthropoda</taxon>
        <taxon>Chelicerata</taxon>
        <taxon>Arachnida</taxon>
        <taxon>Acari</taxon>
        <taxon>Acariformes</taxon>
        <taxon>Trombidiformes</taxon>
        <taxon>Prostigmata</taxon>
        <taxon>Eleutherengona</taxon>
        <taxon>Raphignathae</taxon>
        <taxon>Tetranychoidea</taxon>
        <taxon>Tetranychidae</taxon>
        <taxon>Tetranychus</taxon>
    </lineage>
</organism>
<feature type="compositionally biased region" description="Polar residues" evidence="1">
    <location>
        <begin position="92"/>
        <end position="106"/>
    </location>
</feature>
<evidence type="ECO:0000313" key="4">
    <source>
        <dbReference type="Proteomes" id="UP000015104"/>
    </source>
</evidence>
<dbReference type="SMART" id="SM00353">
    <property type="entry name" value="HLH"/>
    <property type="match status" value="1"/>
</dbReference>
<protein>
    <recommendedName>
        <fullName evidence="2">BHLH domain-containing protein</fullName>
    </recommendedName>
</protein>
<dbReference type="EMBL" id="CAEY01000737">
    <property type="status" value="NOT_ANNOTATED_CDS"/>
    <property type="molecule type" value="Genomic_DNA"/>
</dbReference>
<dbReference type="GO" id="GO:0046983">
    <property type="term" value="F:protein dimerization activity"/>
    <property type="evidence" value="ECO:0007669"/>
    <property type="project" value="InterPro"/>
</dbReference>
<dbReference type="eggNOG" id="KOG4029">
    <property type="taxonomic scope" value="Eukaryota"/>
</dbReference>
<feature type="domain" description="BHLH" evidence="2">
    <location>
        <begin position="146"/>
        <end position="198"/>
    </location>
</feature>
<dbReference type="InterPro" id="IPR011598">
    <property type="entry name" value="bHLH_dom"/>
</dbReference>
<dbReference type="InterPro" id="IPR036638">
    <property type="entry name" value="HLH_DNA-bd_sf"/>
</dbReference>
<dbReference type="PANTHER" id="PTHR23349:SF97">
    <property type="entry name" value="BHLH DOMAIN-CONTAINING PROTEIN"/>
    <property type="match status" value="1"/>
</dbReference>
<reference evidence="3" key="2">
    <citation type="submission" date="2015-06" db="UniProtKB">
        <authorList>
            <consortium name="EnsemblMetazoa"/>
        </authorList>
    </citation>
    <scope>IDENTIFICATION</scope>
</reference>
<dbReference type="SUPFAM" id="SSF47459">
    <property type="entry name" value="HLH, helix-loop-helix DNA-binding domain"/>
    <property type="match status" value="1"/>
</dbReference>
<feature type="compositionally biased region" description="Polar residues" evidence="1">
    <location>
        <begin position="71"/>
        <end position="80"/>
    </location>
</feature>
<name>T1KZA1_TETUR</name>
<dbReference type="OMA" id="FTYNEAN"/>
<dbReference type="GO" id="GO:0000981">
    <property type="term" value="F:DNA-binding transcription factor activity, RNA polymerase II-specific"/>
    <property type="evidence" value="ECO:0007669"/>
    <property type="project" value="TreeGrafter"/>
</dbReference>
<keyword evidence="4" id="KW-1185">Reference proteome</keyword>
<accession>T1KZA1</accession>
<dbReference type="STRING" id="32264.T1KZA1"/>
<dbReference type="InterPro" id="IPR050283">
    <property type="entry name" value="E-box_TF_Regulators"/>
</dbReference>
<dbReference type="AlphaFoldDB" id="T1KZA1"/>
<dbReference type="HOGENOM" id="CLU_898134_0_0_1"/>
<evidence type="ECO:0000313" key="3">
    <source>
        <dbReference type="EnsemblMetazoa" id="tetur28g00880.1"/>
    </source>
</evidence>
<proteinExistence type="predicted"/>
<dbReference type="OrthoDB" id="6125763at2759"/>
<dbReference type="GO" id="GO:0032502">
    <property type="term" value="P:developmental process"/>
    <property type="evidence" value="ECO:0007669"/>
    <property type="project" value="TreeGrafter"/>
</dbReference>
<sequence>MSSAGEMSSTLSPSSFQNLYTFHSLSNSVEPSSQHQSVHHQNQLQSQVDHQTQSNSNINNINLDFNDSHPSDATSISTVLNRDESESDKSVKTLSNNQSNYSENVSINNQPNYFTYNEANNSYDNFSNSVMIGQCSSDYPNCIPKVERRAANVRERRRMISINSGFEELRVHVPTFPFEKRLSKIDTLRLAIAYIALLKEILSSEYDTITYFEKCLDGQIKKEKTEGWKTSDLTARLNWINWENLGVNPNLRNFASVLAQFSANSSHPPEISTTSSSNSHYQLHSINNNHHNPHPYHYHPYYSPKYEAIQ</sequence>
<dbReference type="Gene3D" id="4.10.280.10">
    <property type="entry name" value="Helix-loop-helix DNA-binding domain"/>
    <property type="match status" value="1"/>
</dbReference>
<feature type="region of interest" description="Disordered" evidence="1">
    <location>
        <begin position="27"/>
        <end position="106"/>
    </location>
</feature>
<feature type="compositionally biased region" description="Basic and acidic residues" evidence="1">
    <location>
        <begin position="81"/>
        <end position="91"/>
    </location>
</feature>
<dbReference type="EnsemblMetazoa" id="tetur28g00880.1">
    <property type="protein sequence ID" value="tetur28g00880.1"/>
    <property type="gene ID" value="tetur28g00880"/>
</dbReference>
<dbReference type="PANTHER" id="PTHR23349">
    <property type="entry name" value="BASIC HELIX-LOOP-HELIX TRANSCRIPTION FACTOR, TWIST"/>
    <property type="match status" value="1"/>
</dbReference>
<dbReference type="Pfam" id="PF00010">
    <property type="entry name" value="HLH"/>
    <property type="match status" value="1"/>
</dbReference>
<dbReference type="PROSITE" id="PS50888">
    <property type="entry name" value="BHLH"/>
    <property type="match status" value="1"/>
</dbReference>
<reference evidence="4" key="1">
    <citation type="submission" date="2011-08" db="EMBL/GenBank/DDBJ databases">
        <authorList>
            <person name="Rombauts S."/>
        </authorList>
    </citation>
    <scope>NUCLEOTIDE SEQUENCE</scope>
    <source>
        <strain evidence="4">London</strain>
    </source>
</reference>
<evidence type="ECO:0000259" key="2">
    <source>
        <dbReference type="PROSITE" id="PS50888"/>
    </source>
</evidence>
<feature type="compositionally biased region" description="Polar residues" evidence="1">
    <location>
        <begin position="268"/>
        <end position="286"/>
    </location>
</feature>
<feature type="region of interest" description="Disordered" evidence="1">
    <location>
        <begin position="268"/>
        <end position="294"/>
    </location>
</feature>
<dbReference type="GO" id="GO:0000977">
    <property type="term" value="F:RNA polymerase II transcription regulatory region sequence-specific DNA binding"/>
    <property type="evidence" value="ECO:0007669"/>
    <property type="project" value="TreeGrafter"/>
</dbReference>
<gene>
    <name evidence="3" type="primary">107368660</name>
</gene>